<feature type="domain" description="MacB-like periplasmic core" evidence="10">
    <location>
        <begin position="20"/>
        <end position="222"/>
    </location>
</feature>
<feature type="transmembrane region" description="Helical" evidence="8">
    <location>
        <begin position="20"/>
        <end position="40"/>
    </location>
</feature>
<keyword evidence="3 8" id="KW-0812">Transmembrane</keyword>
<feature type="transmembrane region" description="Helical" evidence="8">
    <location>
        <begin position="373"/>
        <end position="395"/>
    </location>
</feature>
<evidence type="ECO:0000259" key="9">
    <source>
        <dbReference type="Pfam" id="PF02687"/>
    </source>
</evidence>
<dbReference type="OrthoDB" id="221467at2"/>
<comment type="subcellular location">
    <subcellularLocation>
        <location evidence="1">Cell membrane</location>
        <topology evidence="1">Multi-pass membrane protein</topology>
    </subcellularLocation>
</comment>
<feature type="transmembrane region" description="Helical" evidence="8">
    <location>
        <begin position="283"/>
        <end position="306"/>
    </location>
</feature>
<comment type="caution">
    <text evidence="11">The sequence shown here is derived from an EMBL/GenBank/DDBJ whole genome shotgun (WGS) entry which is preliminary data.</text>
</comment>
<dbReference type="PANTHER" id="PTHR30572:SF4">
    <property type="entry name" value="ABC TRANSPORTER PERMEASE YTRF"/>
    <property type="match status" value="1"/>
</dbReference>
<feature type="region of interest" description="Disordered" evidence="7">
    <location>
        <begin position="740"/>
        <end position="797"/>
    </location>
</feature>
<feature type="transmembrane region" description="Helical" evidence="8">
    <location>
        <begin position="864"/>
        <end position="897"/>
    </location>
</feature>
<evidence type="ECO:0000256" key="3">
    <source>
        <dbReference type="ARBA" id="ARBA00022692"/>
    </source>
</evidence>
<feature type="transmembrane region" description="Helical" evidence="8">
    <location>
        <begin position="416"/>
        <end position="436"/>
    </location>
</feature>
<dbReference type="PANTHER" id="PTHR30572">
    <property type="entry name" value="MEMBRANE COMPONENT OF TRANSPORTER-RELATED"/>
    <property type="match status" value="1"/>
</dbReference>
<feature type="transmembrane region" description="Helical" evidence="8">
    <location>
        <begin position="917"/>
        <end position="937"/>
    </location>
</feature>
<feature type="compositionally biased region" description="Low complexity" evidence="7">
    <location>
        <begin position="769"/>
        <end position="778"/>
    </location>
</feature>
<proteinExistence type="inferred from homology"/>
<dbReference type="Pfam" id="PF12704">
    <property type="entry name" value="MacB_PCD"/>
    <property type="match status" value="1"/>
</dbReference>
<dbReference type="InterPro" id="IPR025857">
    <property type="entry name" value="MacB_PCD"/>
</dbReference>
<keyword evidence="12" id="KW-1185">Reference proteome</keyword>
<evidence type="ECO:0000256" key="8">
    <source>
        <dbReference type="SAM" id="Phobius"/>
    </source>
</evidence>
<dbReference type="InterPro" id="IPR003838">
    <property type="entry name" value="ABC3_permease_C"/>
</dbReference>
<evidence type="ECO:0000256" key="7">
    <source>
        <dbReference type="SAM" id="MobiDB-lite"/>
    </source>
</evidence>
<dbReference type="Pfam" id="PF02687">
    <property type="entry name" value="FtsX"/>
    <property type="match status" value="2"/>
</dbReference>
<gene>
    <name evidence="11" type="ORF">Enr8_48670</name>
</gene>
<sequence length="955" mass="101578">MSLILRLFLAHARQQKVRLALTLTAMIAAIGVVLWVVSAYEKIASKFEDQTANFVGAYEVFVIPTELDDQLSPELLTALENDRMIAAVNPVAQFRMSIRRVGPPPEGAGPPGRGMGRMGPTIVGTNSLEPRYELSDGRWLKEDATDEAVISSGIAKTLTVRPGDSIEIVDKEKRPSSFTVVGVVEQVDDVEFAMMRTKGGAPGGTNRGPASLATYIPMSAVEPLTGSAPAINLAELRLDAALKMDKLEQKVASVADNAELLRPADIQAKIAGGFEAEGARKQAYFVTALSILASAFIIFTTLSMGVNERARQLAVLRAVGLRRMQVASLVVTEALALALFGWLGGLLGGWLLLQALASATPQLFPDGVALGGASVLLTGCCSLFGALLASIFPIWKATRISPLEAMAPLQVAPGGFRSYGAIGLVSLLLIAINPLLVYLPGLPETLRFALVLLVGAPATIVGFILLAPLFVLVVEKIFSPVVATVMRLQNNLVQTQLSANMWRSAGIAASLMLGLGLYTATQVWGWSMLSGFLPGRWTPDVIVKFDPGLPVETVEKVRQTEGVLADQFLSVAVEQTKLVGDPLKSREKDSAVRQDNVCLIGLDAAAGLGGDSPLFRLEFVQGTREEAIAKLQQGRYCILPDTFQRLAGLNVGDKVGFIPPSDPDNPVEYEIAGIAAMPGSNWITKTTGLRRNSVRTAGLAFASERQVRDDFKLPNREFFWLNVASGVTAEQLQERLQTLVASSRGGGRPNGETGPGREAAARGESTRQPPVAAAAGPPARGPGRGRGRGGRDGPVQVSSIKDVRDSMRSRAGAAINAMGWLPLITLVVVSLGIVNTIAASVRARRWEFGVLRAVGLKRFGLSRLVLSEALLIGAVASLLSLAFGVVVGWSCLGLVRYVSNAWFEGVATSLIIPWTSLWFGYALTFVLCTIAALWPAISAGRTEPLTLLQAGRAAT</sequence>
<dbReference type="InterPro" id="IPR050250">
    <property type="entry name" value="Macrolide_Exporter_MacB"/>
</dbReference>
<keyword evidence="5 8" id="KW-0472">Membrane</keyword>
<dbReference type="AlphaFoldDB" id="A0A5C5UV42"/>
<dbReference type="GO" id="GO:0005886">
    <property type="term" value="C:plasma membrane"/>
    <property type="evidence" value="ECO:0007669"/>
    <property type="project" value="UniProtKB-SubCell"/>
</dbReference>
<keyword evidence="2" id="KW-1003">Cell membrane</keyword>
<evidence type="ECO:0000313" key="11">
    <source>
        <dbReference type="EMBL" id="TWT29679.1"/>
    </source>
</evidence>
<feature type="domain" description="ABC3 transporter permease C-terminal" evidence="9">
    <location>
        <begin position="285"/>
        <end position="402"/>
    </location>
</feature>
<dbReference type="Proteomes" id="UP000318878">
    <property type="component" value="Unassembled WGS sequence"/>
</dbReference>
<comment type="similarity">
    <text evidence="6">Belongs to the ABC-4 integral membrane protein family.</text>
</comment>
<dbReference type="RefSeq" id="WP_146436634.1">
    <property type="nucleotide sequence ID" value="NZ_SJPF01000007.1"/>
</dbReference>
<evidence type="ECO:0000256" key="2">
    <source>
        <dbReference type="ARBA" id="ARBA00022475"/>
    </source>
</evidence>
<evidence type="ECO:0000256" key="4">
    <source>
        <dbReference type="ARBA" id="ARBA00022989"/>
    </source>
</evidence>
<feature type="transmembrane region" description="Helical" evidence="8">
    <location>
        <begin position="817"/>
        <end position="843"/>
    </location>
</feature>
<feature type="transmembrane region" description="Helical" evidence="8">
    <location>
        <begin position="505"/>
        <end position="526"/>
    </location>
</feature>
<evidence type="ECO:0000259" key="10">
    <source>
        <dbReference type="Pfam" id="PF12704"/>
    </source>
</evidence>
<evidence type="ECO:0000313" key="12">
    <source>
        <dbReference type="Proteomes" id="UP000318878"/>
    </source>
</evidence>
<reference evidence="11 12" key="1">
    <citation type="submission" date="2019-02" db="EMBL/GenBank/DDBJ databases">
        <title>Deep-cultivation of Planctomycetes and their phenomic and genomic characterization uncovers novel biology.</title>
        <authorList>
            <person name="Wiegand S."/>
            <person name="Jogler M."/>
            <person name="Boedeker C."/>
            <person name="Pinto D."/>
            <person name="Vollmers J."/>
            <person name="Rivas-Marin E."/>
            <person name="Kohn T."/>
            <person name="Peeters S.H."/>
            <person name="Heuer A."/>
            <person name="Rast P."/>
            <person name="Oberbeckmann S."/>
            <person name="Bunk B."/>
            <person name="Jeske O."/>
            <person name="Meyerdierks A."/>
            <person name="Storesund J.E."/>
            <person name="Kallscheuer N."/>
            <person name="Luecker S."/>
            <person name="Lage O.M."/>
            <person name="Pohl T."/>
            <person name="Merkel B.J."/>
            <person name="Hornburger P."/>
            <person name="Mueller R.-W."/>
            <person name="Bruemmer F."/>
            <person name="Labrenz M."/>
            <person name="Spormann A.M."/>
            <person name="Op Den Camp H."/>
            <person name="Overmann J."/>
            <person name="Amann R."/>
            <person name="Jetten M.S.M."/>
            <person name="Mascher T."/>
            <person name="Medema M.H."/>
            <person name="Devos D.P."/>
            <person name="Kaster A.-K."/>
            <person name="Ovreas L."/>
            <person name="Rohde M."/>
            <person name="Galperin M.Y."/>
            <person name="Jogler C."/>
        </authorList>
    </citation>
    <scope>NUCLEOTIDE SEQUENCE [LARGE SCALE GENOMIC DNA]</scope>
    <source>
        <strain evidence="11 12">Enr8</strain>
    </source>
</reference>
<evidence type="ECO:0000256" key="5">
    <source>
        <dbReference type="ARBA" id="ARBA00023136"/>
    </source>
</evidence>
<dbReference type="GO" id="GO:0022857">
    <property type="term" value="F:transmembrane transporter activity"/>
    <property type="evidence" value="ECO:0007669"/>
    <property type="project" value="TreeGrafter"/>
</dbReference>
<dbReference type="EMBL" id="SJPF01000007">
    <property type="protein sequence ID" value="TWT29679.1"/>
    <property type="molecule type" value="Genomic_DNA"/>
</dbReference>
<name>A0A5C5UV42_9BACT</name>
<keyword evidence="11" id="KW-0449">Lipoprotein</keyword>
<evidence type="ECO:0000256" key="6">
    <source>
        <dbReference type="ARBA" id="ARBA00038076"/>
    </source>
</evidence>
<feature type="transmembrane region" description="Helical" evidence="8">
    <location>
        <begin position="448"/>
        <end position="474"/>
    </location>
</feature>
<evidence type="ECO:0000256" key="1">
    <source>
        <dbReference type="ARBA" id="ARBA00004651"/>
    </source>
</evidence>
<feature type="domain" description="ABC3 transporter permease C-terminal" evidence="9">
    <location>
        <begin position="822"/>
        <end position="944"/>
    </location>
</feature>
<feature type="transmembrane region" description="Helical" evidence="8">
    <location>
        <begin position="326"/>
        <end position="353"/>
    </location>
</feature>
<keyword evidence="4 8" id="KW-1133">Transmembrane helix</keyword>
<accession>A0A5C5UV42</accession>
<protein>
    <submittedName>
        <fullName evidence="11">Outer membrane-specific lipoprotein transporter subunit LolE</fullName>
    </submittedName>
</protein>
<organism evidence="11 12">
    <name type="scientific">Blastopirellula retiformator</name>
    <dbReference type="NCBI Taxonomy" id="2527970"/>
    <lineage>
        <taxon>Bacteria</taxon>
        <taxon>Pseudomonadati</taxon>
        <taxon>Planctomycetota</taxon>
        <taxon>Planctomycetia</taxon>
        <taxon>Pirellulales</taxon>
        <taxon>Pirellulaceae</taxon>
        <taxon>Blastopirellula</taxon>
    </lineage>
</organism>